<dbReference type="OrthoDB" id="435305at2759"/>
<sequence>MANRGRCDGVAARLSNLSEAELAAVQELLESTAKEATSTDGAVNPTTTAEGRLLRRRHTVPDCSDALAQLRGDPKIADRIYANAMLNLSSKHRALWREADKMLNEANNTQKNINPNRRFSVPATISPPREPDKDVPIIPSGVVSSLGLDDSDIKISRSSTLSTEVTIIDYQH</sequence>
<reference evidence="1 2" key="1">
    <citation type="submission" date="2020-04" db="EMBL/GenBank/DDBJ databases">
        <title>Perkinsus chesapeaki whole genome sequence.</title>
        <authorList>
            <person name="Bogema D.R."/>
        </authorList>
    </citation>
    <scope>NUCLEOTIDE SEQUENCE [LARGE SCALE GENOMIC DNA]</scope>
    <source>
        <strain evidence="1">ATCC PRA-425</strain>
    </source>
</reference>
<evidence type="ECO:0000313" key="2">
    <source>
        <dbReference type="Proteomes" id="UP000591131"/>
    </source>
</evidence>
<protein>
    <submittedName>
        <fullName evidence="1">Uncharacterized protein</fullName>
    </submittedName>
</protein>
<evidence type="ECO:0000313" key="1">
    <source>
        <dbReference type="EMBL" id="KAF4654441.1"/>
    </source>
</evidence>
<organism evidence="1 2">
    <name type="scientific">Perkinsus chesapeaki</name>
    <name type="common">Clam parasite</name>
    <name type="synonym">Perkinsus andrewsi</name>
    <dbReference type="NCBI Taxonomy" id="330153"/>
    <lineage>
        <taxon>Eukaryota</taxon>
        <taxon>Sar</taxon>
        <taxon>Alveolata</taxon>
        <taxon>Perkinsozoa</taxon>
        <taxon>Perkinsea</taxon>
        <taxon>Perkinsida</taxon>
        <taxon>Perkinsidae</taxon>
        <taxon>Perkinsus</taxon>
    </lineage>
</organism>
<dbReference type="EMBL" id="JAAPAO010000734">
    <property type="protein sequence ID" value="KAF4654441.1"/>
    <property type="molecule type" value="Genomic_DNA"/>
</dbReference>
<proteinExistence type="predicted"/>
<dbReference type="Proteomes" id="UP000591131">
    <property type="component" value="Unassembled WGS sequence"/>
</dbReference>
<accession>A0A7J6L5H6</accession>
<gene>
    <name evidence="1" type="ORF">FOL47_009979</name>
</gene>
<keyword evidence="2" id="KW-1185">Reference proteome</keyword>
<comment type="caution">
    <text evidence="1">The sequence shown here is derived from an EMBL/GenBank/DDBJ whole genome shotgun (WGS) entry which is preliminary data.</text>
</comment>
<name>A0A7J6L5H6_PERCH</name>
<dbReference type="AlphaFoldDB" id="A0A7J6L5H6"/>